<reference evidence="2" key="2">
    <citation type="submission" date="2025-08" db="UniProtKB">
        <authorList>
            <consortium name="RefSeq"/>
        </authorList>
    </citation>
    <scope>IDENTIFICATION</scope>
</reference>
<protein>
    <recommendedName>
        <fullName evidence="3">Reverse transcriptase domain-containing protein</fullName>
    </recommendedName>
</protein>
<dbReference type="RefSeq" id="XP_070854615.1">
    <property type="nucleotide sequence ID" value="XM_070998514.1"/>
</dbReference>
<name>A0ABM4TXC1_DROSZ</name>
<dbReference type="Proteomes" id="UP001652628">
    <property type="component" value="Chromosome 2"/>
</dbReference>
<organism evidence="1 2">
    <name type="scientific">Drosophila suzukii</name>
    <name type="common">Spotted-wing drosophila fruit fly</name>
    <dbReference type="NCBI Taxonomy" id="28584"/>
    <lineage>
        <taxon>Eukaryota</taxon>
        <taxon>Metazoa</taxon>
        <taxon>Ecdysozoa</taxon>
        <taxon>Arthropoda</taxon>
        <taxon>Hexapoda</taxon>
        <taxon>Insecta</taxon>
        <taxon>Pterygota</taxon>
        <taxon>Neoptera</taxon>
        <taxon>Endopterygota</taxon>
        <taxon>Diptera</taxon>
        <taxon>Brachycera</taxon>
        <taxon>Muscomorpha</taxon>
        <taxon>Ephydroidea</taxon>
        <taxon>Drosophilidae</taxon>
        <taxon>Drosophila</taxon>
        <taxon>Sophophora</taxon>
    </lineage>
</organism>
<evidence type="ECO:0000313" key="1">
    <source>
        <dbReference type="Proteomes" id="UP001652628"/>
    </source>
</evidence>
<evidence type="ECO:0000313" key="2">
    <source>
        <dbReference type="RefSeq" id="XP_070854615.1"/>
    </source>
</evidence>
<proteinExistence type="predicted"/>
<keyword evidence="1" id="KW-1185">Reference proteome</keyword>
<evidence type="ECO:0008006" key="3">
    <source>
        <dbReference type="Google" id="ProtNLM"/>
    </source>
</evidence>
<dbReference type="GeneID" id="139354294"/>
<dbReference type="PANTHER" id="PTHR19446">
    <property type="entry name" value="REVERSE TRANSCRIPTASES"/>
    <property type="match status" value="1"/>
</dbReference>
<sequence>MGPSEDLAAVEKKTSGFDMEAINVLICNSSLVDAAFQLLIYWATSIVSSVMIATAVAALFFRVAVIFVSLYNTCLLEGTFPDRWKRQKLLLLPKPGKTSGEASSYRPICLLDTIGTVFERVIATRLNAAMEEADDEEVLSSGHAEHTDCVCAIRAVEEWLSVAGLELASHKTEALLISSRKAVESAQIGYLGVMLDTRLLYREHLEYVNRKASETTGSLCRILLNTRGPKQDRRMLLVTVVKSQLLCAALVWAEATAVSQVLLCELVREAKEIRAALADDQTNHRAKTEVKRSARMKSVDNWQAAWDNSSKGRWTHQLIPSIELWLNRKHGQRFGHDCGSGIVEDAQHVLFECGRFGYDRQTLMETTGARVRLETFVPIMLLNEVNWEATAAYAASVL</sequence>
<reference evidence="1" key="1">
    <citation type="submission" date="2025-05" db="UniProtKB">
        <authorList>
            <consortium name="RefSeq"/>
        </authorList>
    </citation>
    <scope>NUCLEOTIDE SEQUENCE [LARGE SCALE GENOMIC DNA]</scope>
</reference>
<gene>
    <name evidence="2" type="primary">LOC139354294</name>
</gene>
<accession>A0ABM4TXC1</accession>